<dbReference type="PANTHER" id="PTHR18895">
    <property type="entry name" value="HEMK METHYLTRANSFERASE"/>
    <property type="match status" value="1"/>
</dbReference>
<keyword evidence="2" id="KW-1185">Reference proteome</keyword>
<dbReference type="EMBL" id="MU853809">
    <property type="protein sequence ID" value="KAK3939561.1"/>
    <property type="molecule type" value="Genomic_DNA"/>
</dbReference>
<dbReference type="InterPro" id="IPR002052">
    <property type="entry name" value="DNA_methylase_N6_adenine_CS"/>
</dbReference>
<keyword evidence="1" id="KW-0808">Transferase</keyword>
<dbReference type="SUPFAM" id="SSF53335">
    <property type="entry name" value="S-adenosyl-L-methionine-dependent methyltransferases"/>
    <property type="match status" value="1"/>
</dbReference>
<proteinExistence type="predicted"/>
<dbReference type="CDD" id="cd02440">
    <property type="entry name" value="AdoMet_MTases"/>
    <property type="match status" value="1"/>
</dbReference>
<name>A0AAN6S4I8_9PEZI</name>
<dbReference type="Gene3D" id="1.10.8.10">
    <property type="entry name" value="DNA helicase RuvA subunit, C-terminal domain"/>
    <property type="match status" value="1"/>
</dbReference>
<dbReference type="Gene3D" id="3.40.50.150">
    <property type="entry name" value="Vaccinia Virus protein VP39"/>
    <property type="match status" value="1"/>
</dbReference>
<gene>
    <name evidence="1" type="ORF">QBC46DRAFT_143793</name>
</gene>
<dbReference type="GO" id="GO:0032259">
    <property type="term" value="P:methylation"/>
    <property type="evidence" value="ECO:0007669"/>
    <property type="project" value="UniProtKB-KW"/>
</dbReference>
<evidence type="ECO:0000313" key="2">
    <source>
        <dbReference type="Proteomes" id="UP001303473"/>
    </source>
</evidence>
<protein>
    <submittedName>
        <fullName evidence="1">S-adenosyl-L-methionine-dependent methyltransferase</fullName>
    </submittedName>
</protein>
<sequence length="365" mass="41095">MPRLNPSLFWRAHHISPHAARLLPACRTLPSALTELRWIREHVEVEQSYGSNIPPKIRLWQLCERRGKGIPLQYVLGTQPFGDLEIKCRPGVLIPRPETEAYTQHLAQILLNPPPTPNDSARPFSIVDFCTGTGCIPLQFLSQLSPDYPNLRITGVDISPHAVRLARENLRHNLSLLMLPPEIYSPHLPPPEASDRDVRASVQFTQGDIFSDSTIQNLQTQNPGGGGWDVLISNPPYISRDGFAKDTARSVRNYEPLSALVPPSQYKIDGVLDEDVFYARLLEVAEQLNPKRVLLEVASMEQAIRVVELLIRNDGLVERYKTVEVWRDDPRQHQNGQETVKVGNRAVVVRGSGQGRSVYLCQHDN</sequence>
<dbReference type="Proteomes" id="UP001303473">
    <property type="component" value="Unassembled WGS sequence"/>
</dbReference>
<accession>A0AAN6S4I8</accession>
<dbReference type="PANTHER" id="PTHR18895:SF74">
    <property type="entry name" value="MTRF1L RELEASE FACTOR GLUTAMINE METHYLTRANSFERASE"/>
    <property type="match status" value="1"/>
</dbReference>
<dbReference type="GO" id="GO:0005739">
    <property type="term" value="C:mitochondrion"/>
    <property type="evidence" value="ECO:0007669"/>
    <property type="project" value="TreeGrafter"/>
</dbReference>
<dbReference type="GO" id="GO:0008168">
    <property type="term" value="F:methyltransferase activity"/>
    <property type="evidence" value="ECO:0007669"/>
    <property type="project" value="UniProtKB-KW"/>
</dbReference>
<dbReference type="AlphaFoldDB" id="A0AAN6S4I8"/>
<dbReference type="InterPro" id="IPR050320">
    <property type="entry name" value="N5-glutamine_MTase"/>
</dbReference>
<comment type="caution">
    <text evidence="1">The sequence shown here is derived from an EMBL/GenBank/DDBJ whole genome shotgun (WGS) entry which is preliminary data.</text>
</comment>
<dbReference type="PROSITE" id="PS00092">
    <property type="entry name" value="N6_MTASE"/>
    <property type="match status" value="1"/>
</dbReference>
<keyword evidence="1" id="KW-0489">Methyltransferase</keyword>
<evidence type="ECO:0000313" key="1">
    <source>
        <dbReference type="EMBL" id="KAK3939561.1"/>
    </source>
</evidence>
<organism evidence="1 2">
    <name type="scientific">Diplogelasinospora grovesii</name>
    <dbReference type="NCBI Taxonomy" id="303347"/>
    <lineage>
        <taxon>Eukaryota</taxon>
        <taxon>Fungi</taxon>
        <taxon>Dikarya</taxon>
        <taxon>Ascomycota</taxon>
        <taxon>Pezizomycotina</taxon>
        <taxon>Sordariomycetes</taxon>
        <taxon>Sordariomycetidae</taxon>
        <taxon>Sordariales</taxon>
        <taxon>Diplogelasinosporaceae</taxon>
        <taxon>Diplogelasinospora</taxon>
    </lineage>
</organism>
<dbReference type="GO" id="GO:0003676">
    <property type="term" value="F:nucleic acid binding"/>
    <property type="evidence" value="ECO:0007669"/>
    <property type="project" value="InterPro"/>
</dbReference>
<reference evidence="2" key="1">
    <citation type="journal article" date="2023" name="Mol. Phylogenet. Evol.">
        <title>Genome-scale phylogeny and comparative genomics of the fungal order Sordariales.</title>
        <authorList>
            <person name="Hensen N."/>
            <person name="Bonometti L."/>
            <person name="Westerberg I."/>
            <person name="Brannstrom I.O."/>
            <person name="Guillou S."/>
            <person name="Cros-Aarteil S."/>
            <person name="Calhoun S."/>
            <person name="Haridas S."/>
            <person name="Kuo A."/>
            <person name="Mondo S."/>
            <person name="Pangilinan J."/>
            <person name="Riley R."/>
            <person name="LaButti K."/>
            <person name="Andreopoulos B."/>
            <person name="Lipzen A."/>
            <person name="Chen C."/>
            <person name="Yan M."/>
            <person name="Daum C."/>
            <person name="Ng V."/>
            <person name="Clum A."/>
            <person name="Steindorff A."/>
            <person name="Ohm R.A."/>
            <person name="Martin F."/>
            <person name="Silar P."/>
            <person name="Natvig D.O."/>
            <person name="Lalanne C."/>
            <person name="Gautier V."/>
            <person name="Ament-Velasquez S.L."/>
            <person name="Kruys A."/>
            <person name="Hutchinson M.I."/>
            <person name="Powell A.J."/>
            <person name="Barry K."/>
            <person name="Miller A.N."/>
            <person name="Grigoriev I.V."/>
            <person name="Debuchy R."/>
            <person name="Gladieux P."/>
            <person name="Hiltunen Thoren M."/>
            <person name="Johannesson H."/>
        </authorList>
    </citation>
    <scope>NUCLEOTIDE SEQUENCE [LARGE SCALE GENOMIC DNA]</scope>
    <source>
        <strain evidence="2">CBS 340.73</strain>
    </source>
</reference>
<dbReference type="InterPro" id="IPR029063">
    <property type="entry name" value="SAM-dependent_MTases_sf"/>
</dbReference>